<accession>A0A3M7SVR9</accession>
<keyword evidence="2" id="KW-1185">Reference proteome</keyword>
<evidence type="ECO:0000313" key="1">
    <source>
        <dbReference type="EMBL" id="RNA39789.1"/>
    </source>
</evidence>
<gene>
    <name evidence="1" type="ORF">BpHYR1_034385</name>
</gene>
<evidence type="ECO:0000313" key="2">
    <source>
        <dbReference type="Proteomes" id="UP000276133"/>
    </source>
</evidence>
<dbReference type="AlphaFoldDB" id="A0A3M7SVR9"/>
<proteinExistence type="predicted"/>
<reference evidence="1 2" key="1">
    <citation type="journal article" date="2018" name="Sci. Rep.">
        <title>Genomic signatures of local adaptation to the degree of environmental predictability in rotifers.</title>
        <authorList>
            <person name="Franch-Gras L."/>
            <person name="Hahn C."/>
            <person name="Garcia-Roger E.M."/>
            <person name="Carmona M.J."/>
            <person name="Serra M."/>
            <person name="Gomez A."/>
        </authorList>
    </citation>
    <scope>NUCLEOTIDE SEQUENCE [LARGE SCALE GENOMIC DNA]</scope>
    <source>
        <strain evidence="1">HYR1</strain>
    </source>
</reference>
<comment type="caution">
    <text evidence="1">The sequence shown here is derived from an EMBL/GenBank/DDBJ whole genome shotgun (WGS) entry which is preliminary data.</text>
</comment>
<organism evidence="1 2">
    <name type="scientific">Brachionus plicatilis</name>
    <name type="common">Marine rotifer</name>
    <name type="synonym">Brachionus muelleri</name>
    <dbReference type="NCBI Taxonomy" id="10195"/>
    <lineage>
        <taxon>Eukaryota</taxon>
        <taxon>Metazoa</taxon>
        <taxon>Spiralia</taxon>
        <taxon>Gnathifera</taxon>
        <taxon>Rotifera</taxon>
        <taxon>Eurotatoria</taxon>
        <taxon>Monogononta</taxon>
        <taxon>Pseudotrocha</taxon>
        <taxon>Ploima</taxon>
        <taxon>Brachionidae</taxon>
        <taxon>Brachionus</taxon>
    </lineage>
</organism>
<protein>
    <submittedName>
        <fullName evidence="1">Uncharacterized protein</fullName>
    </submittedName>
</protein>
<sequence>MKLMAKFVKLNINLKKSTHYKAKNIITLTIKTIIDKNDTKIFFWKHFIYCEKIVRLLIRTVGYVYMDSAVFMQVKA</sequence>
<dbReference type="Proteomes" id="UP000276133">
    <property type="component" value="Unassembled WGS sequence"/>
</dbReference>
<dbReference type="EMBL" id="REGN01000703">
    <property type="protein sequence ID" value="RNA39789.1"/>
    <property type="molecule type" value="Genomic_DNA"/>
</dbReference>
<name>A0A3M7SVR9_BRAPC</name>